<evidence type="ECO:0000313" key="1">
    <source>
        <dbReference type="EMBL" id="KAE8334150.1"/>
    </source>
</evidence>
<reference evidence="1" key="1">
    <citation type="submission" date="2019-04" db="EMBL/GenBank/DDBJ databases">
        <title>Friends and foes A comparative genomics study of 23 Aspergillus species from section Flavi.</title>
        <authorList>
            <consortium name="DOE Joint Genome Institute"/>
            <person name="Kjaerbolling I."/>
            <person name="Vesth T."/>
            <person name="Frisvad J.C."/>
            <person name="Nybo J.L."/>
            <person name="Theobald S."/>
            <person name="Kildgaard S."/>
            <person name="Isbrandt T."/>
            <person name="Kuo A."/>
            <person name="Sato A."/>
            <person name="Lyhne E.K."/>
            <person name="Kogle M.E."/>
            <person name="Wiebenga A."/>
            <person name="Kun R.S."/>
            <person name="Lubbers R.J."/>
            <person name="Makela M.R."/>
            <person name="Barry K."/>
            <person name="Chovatia M."/>
            <person name="Clum A."/>
            <person name="Daum C."/>
            <person name="Haridas S."/>
            <person name="He G."/>
            <person name="LaButti K."/>
            <person name="Lipzen A."/>
            <person name="Mondo S."/>
            <person name="Riley R."/>
            <person name="Salamov A."/>
            <person name="Simmons B.A."/>
            <person name="Magnuson J.K."/>
            <person name="Henrissat B."/>
            <person name="Mortensen U.H."/>
            <person name="Larsen T.O."/>
            <person name="Devries R.P."/>
            <person name="Grigoriev I.V."/>
            <person name="Machida M."/>
            <person name="Baker S.E."/>
            <person name="Andersen M.R."/>
        </authorList>
    </citation>
    <scope>NUCLEOTIDE SEQUENCE</scope>
    <source>
        <strain evidence="1">CBS 117612</strain>
    </source>
</reference>
<accession>A0A5N6XRC6</accession>
<protein>
    <submittedName>
        <fullName evidence="1">Uncharacterized protein</fullName>
    </submittedName>
</protein>
<organism evidence="1">
    <name type="scientific">Aspergillus arachidicola</name>
    <dbReference type="NCBI Taxonomy" id="656916"/>
    <lineage>
        <taxon>Eukaryota</taxon>
        <taxon>Fungi</taxon>
        <taxon>Dikarya</taxon>
        <taxon>Ascomycota</taxon>
        <taxon>Pezizomycotina</taxon>
        <taxon>Eurotiomycetes</taxon>
        <taxon>Eurotiomycetidae</taxon>
        <taxon>Eurotiales</taxon>
        <taxon>Aspergillaceae</taxon>
        <taxon>Aspergillus</taxon>
        <taxon>Aspergillus subgen. Circumdati</taxon>
    </lineage>
</organism>
<sequence>MPTIRATFMEENVRIIWVADIAAELLPILPFGKQATTMLCLPMDPKVYVLGSLGGLGRFGCI</sequence>
<proteinExistence type="predicted"/>
<dbReference type="EMBL" id="ML737376">
    <property type="protein sequence ID" value="KAE8334150.1"/>
    <property type="molecule type" value="Genomic_DNA"/>
</dbReference>
<dbReference type="Proteomes" id="UP000325558">
    <property type="component" value="Unassembled WGS sequence"/>
</dbReference>
<dbReference type="AlphaFoldDB" id="A0A5N6XRC6"/>
<name>A0A5N6XRC6_9EURO</name>
<gene>
    <name evidence="1" type="ORF">BDV24DRAFT_146330</name>
</gene>